<dbReference type="PANTHER" id="PTHR36443">
    <property type="entry name" value="BSR5223 PROTEIN"/>
    <property type="match status" value="1"/>
</dbReference>
<gene>
    <name evidence="2" type="ORF">Mlute_00455</name>
</gene>
<dbReference type="Proteomes" id="UP000265800">
    <property type="component" value="Unassembled WGS sequence"/>
</dbReference>
<dbReference type="Pfam" id="PF11146">
    <property type="entry name" value="DUF2905"/>
    <property type="match status" value="1"/>
</dbReference>
<dbReference type="AlphaFoldDB" id="A0A399F069"/>
<reference evidence="2 3" key="1">
    <citation type="submission" date="2018-08" db="EMBL/GenBank/DDBJ databases">
        <title>Meiothermus luteus KCTC 52599 genome sequencing project.</title>
        <authorList>
            <person name="Da Costa M.S."/>
            <person name="Albuquerque L."/>
            <person name="Raposo P."/>
            <person name="Froufe H.J.C."/>
            <person name="Barroso C.S."/>
            <person name="Egas C."/>
        </authorList>
    </citation>
    <scope>NUCLEOTIDE SEQUENCE [LARGE SCALE GENOMIC DNA]</scope>
    <source>
        <strain evidence="2 3">KCTC 52599</strain>
    </source>
</reference>
<keyword evidence="3" id="KW-1185">Reference proteome</keyword>
<name>A0A399F069_9DEIN</name>
<feature type="transmembrane region" description="Helical" evidence="1">
    <location>
        <begin position="48"/>
        <end position="68"/>
    </location>
</feature>
<proteinExistence type="predicted"/>
<dbReference type="RefSeq" id="WP_119359141.1">
    <property type="nucleotide sequence ID" value="NZ_QWKZ01000008.1"/>
</dbReference>
<keyword evidence="1" id="KW-0812">Transmembrane</keyword>
<evidence type="ECO:0000313" key="3">
    <source>
        <dbReference type="Proteomes" id="UP000265800"/>
    </source>
</evidence>
<protein>
    <recommendedName>
        <fullName evidence="4">DUF2905 domain-containing protein</fullName>
    </recommendedName>
</protein>
<accession>A0A399F069</accession>
<feature type="transmembrane region" description="Helical" evidence="1">
    <location>
        <begin position="7"/>
        <end position="28"/>
    </location>
</feature>
<dbReference type="EMBL" id="QWKZ01000008">
    <property type="protein sequence ID" value="RIH89046.1"/>
    <property type="molecule type" value="Genomic_DNA"/>
</dbReference>
<organism evidence="2 3">
    <name type="scientific">Meiothermus luteus</name>
    <dbReference type="NCBI Taxonomy" id="2026184"/>
    <lineage>
        <taxon>Bacteria</taxon>
        <taxon>Thermotogati</taxon>
        <taxon>Deinococcota</taxon>
        <taxon>Deinococci</taxon>
        <taxon>Thermales</taxon>
        <taxon>Thermaceae</taxon>
        <taxon>Meiothermus</taxon>
    </lineage>
</organism>
<keyword evidence="1" id="KW-0472">Membrane</keyword>
<keyword evidence="1" id="KW-1133">Transmembrane helix</keyword>
<sequence>MEVGRLLLWVGFILVLLGLIWLYAPGLLGWFGRLPGDIRIERDGFRLYFPLTSMLLLSLVLSLVFNLLQRFFR</sequence>
<dbReference type="InterPro" id="IPR021320">
    <property type="entry name" value="DUF2905"/>
</dbReference>
<evidence type="ECO:0008006" key="4">
    <source>
        <dbReference type="Google" id="ProtNLM"/>
    </source>
</evidence>
<evidence type="ECO:0000313" key="2">
    <source>
        <dbReference type="EMBL" id="RIH89046.1"/>
    </source>
</evidence>
<evidence type="ECO:0000256" key="1">
    <source>
        <dbReference type="SAM" id="Phobius"/>
    </source>
</evidence>
<dbReference type="PANTHER" id="PTHR36443:SF1">
    <property type="entry name" value="BSR5223 PROTEIN"/>
    <property type="match status" value="1"/>
</dbReference>
<comment type="caution">
    <text evidence="2">The sequence shown here is derived from an EMBL/GenBank/DDBJ whole genome shotgun (WGS) entry which is preliminary data.</text>
</comment>